<evidence type="ECO:0000256" key="2">
    <source>
        <dbReference type="ARBA" id="ARBA00022898"/>
    </source>
</evidence>
<dbReference type="InterPro" id="IPR001608">
    <property type="entry name" value="Ala_racemase_N"/>
</dbReference>
<reference evidence="6" key="1">
    <citation type="submission" date="2020-07" db="EMBL/GenBank/DDBJ databases">
        <title>Complete genome sequencing of Clostridia bacterium strain 12CBH8.</title>
        <authorList>
            <person name="Sakamoto M."/>
            <person name="Murakami T."/>
            <person name="Mori H."/>
        </authorList>
    </citation>
    <scope>NUCLEOTIDE SEQUENCE [LARGE SCALE GENOMIC DNA]</scope>
    <source>
        <strain evidence="6">12CBH8</strain>
    </source>
</reference>
<protein>
    <submittedName>
        <fullName evidence="5">Alanine racemase</fullName>
    </submittedName>
</protein>
<dbReference type="GO" id="GO:0005829">
    <property type="term" value="C:cytosol"/>
    <property type="evidence" value="ECO:0007669"/>
    <property type="project" value="TreeGrafter"/>
</dbReference>
<dbReference type="AlphaFoldDB" id="A0A7I8CYI6"/>
<dbReference type="GO" id="GO:0030170">
    <property type="term" value="F:pyridoxal phosphate binding"/>
    <property type="evidence" value="ECO:0007669"/>
    <property type="project" value="TreeGrafter"/>
</dbReference>
<dbReference type="KEGG" id="sman:C12CBH8_01260"/>
<keyword evidence="6" id="KW-1185">Reference proteome</keyword>
<organism evidence="5 6">
    <name type="scientific">Solibaculum mannosilyticum</name>
    <dbReference type="NCBI Taxonomy" id="2780922"/>
    <lineage>
        <taxon>Bacteria</taxon>
        <taxon>Bacillati</taxon>
        <taxon>Bacillota</taxon>
        <taxon>Clostridia</taxon>
        <taxon>Eubacteriales</taxon>
        <taxon>Oscillospiraceae</taxon>
        <taxon>Solibaculum</taxon>
    </lineage>
</organism>
<dbReference type="InterPro" id="IPR000821">
    <property type="entry name" value="Ala_racemase"/>
</dbReference>
<dbReference type="GO" id="GO:0006522">
    <property type="term" value="P:alanine metabolic process"/>
    <property type="evidence" value="ECO:0007669"/>
    <property type="project" value="InterPro"/>
</dbReference>
<evidence type="ECO:0000259" key="4">
    <source>
        <dbReference type="SMART" id="SM01005"/>
    </source>
</evidence>
<accession>A0A7I8CYI6</accession>
<dbReference type="InterPro" id="IPR029066">
    <property type="entry name" value="PLP-binding_barrel"/>
</dbReference>
<comment type="cofactor">
    <cofactor evidence="1">
        <name>pyridoxal 5'-phosphate</name>
        <dbReference type="ChEBI" id="CHEBI:597326"/>
    </cofactor>
</comment>
<sequence length="350" mass="38674">MTTLMVQIDKVLYNFRALVKAAGKSQVIPVLEGNAYGLGDVPIARLLHQSGVGLVAVSRLEEAERLISAVTNVDVLLMSCLNADTARRVVQQDRIIASIGSNEEAVLLSSAAREFNTRARVHVHFDCGMARGGFPVSEAGKVVRTIKGLGNLLVCGIYSQPPGPFKSEKKERARFRSFQEAVRLFKREGIDPEVIHYAGPMGFLTFPWMRTQAVRLDDALLGGSPYREKWGLRQVGRVVAEVSQVYWVPEGRKIGPQAAFHTRRATRVAVVPVGFADGLFTEWRQNNAFSFWRKHRLTCEISGQTVPVIGHVGYTSMAVDVTDITCSSGDLVYIDASPDHINATMRRDYV</sequence>
<proteinExistence type="predicted"/>
<evidence type="ECO:0000256" key="3">
    <source>
        <dbReference type="ARBA" id="ARBA00023235"/>
    </source>
</evidence>
<dbReference type="SUPFAM" id="SSF50621">
    <property type="entry name" value="Alanine racemase C-terminal domain-like"/>
    <property type="match status" value="1"/>
</dbReference>
<dbReference type="RefSeq" id="WP_215533351.1">
    <property type="nucleotide sequence ID" value="NZ_AP023321.1"/>
</dbReference>
<dbReference type="PANTHER" id="PTHR30511:SF3">
    <property type="entry name" value="LYSINE RACEMASE"/>
    <property type="match status" value="1"/>
</dbReference>
<gene>
    <name evidence="5" type="ORF">C12CBH8_01260</name>
</gene>
<dbReference type="GO" id="GO:0008784">
    <property type="term" value="F:alanine racemase activity"/>
    <property type="evidence" value="ECO:0007669"/>
    <property type="project" value="InterPro"/>
</dbReference>
<keyword evidence="3" id="KW-0413">Isomerase</keyword>
<dbReference type="SMART" id="SM01005">
    <property type="entry name" value="Ala_racemase_C"/>
    <property type="match status" value="1"/>
</dbReference>
<dbReference type="Proteomes" id="UP000593890">
    <property type="component" value="Chromosome"/>
</dbReference>
<dbReference type="SUPFAM" id="SSF51419">
    <property type="entry name" value="PLP-binding barrel"/>
    <property type="match status" value="1"/>
</dbReference>
<dbReference type="Pfam" id="PF00842">
    <property type="entry name" value="Ala_racemase_C"/>
    <property type="match status" value="1"/>
</dbReference>
<keyword evidence="2" id="KW-0663">Pyridoxal phosphate</keyword>
<evidence type="ECO:0000256" key="1">
    <source>
        <dbReference type="ARBA" id="ARBA00001933"/>
    </source>
</evidence>
<name>A0A7I8CYI6_9FIRM</name>
<dbReference type="Pfam" id="PF01168">
    <property type="entry name" value="Ala_racemase_N"/>
    <property type="match status" value="1"/>
</dbReference>
<dbReference type="InterPro" id="IPR011079">
    <property type="entry name" value="Ala_racemase_C"/>
</dbReference>
<dbReference type="Gene3D" id="3.20.20.10">
    <property type="entry name" value="Alanine racemase"/>
    <property type="match status" value="1"/>
</dbReference>
<dbReference type="EMBL" id="AP023321">
    <property type="protein sequence ID" value="BCI59487.1"/>
    <property type="molecule type" value="Genomic_DNA"/>
</dbReference>
<dbReference type="PANTHER" id="PTHR30511">
    <property type="entry name" value="ALANINE RACEMASE"/>
    <property type="match status" value="1"/>
</dbReference>
<evidence type="ECO:0000313" key="5">
    <source>
        <dbReference type="EMBL" id="BCI59487.1"/>
    </source>
</evidence>
<dbReference type="InterPro" id="IPR009006">
    <property type="entry name" value="Ala_racemase/Decarboxylase_C"/>
</dbReference>
<dbReference type="PRINTS" id="PR00992">
    <property type="entry name" value="ALARACEMASE"/>
</dbReference>
<evidence type="ECO:0000313" key="6">
    <source>
        <dbReference type="Proteomes" id="UP000593890"/>
    </source>
</evidence>
<feature type="domain" description="Alanine racemase C-terminal" evidence="4">
    <location>
        <begin position="235"/>
        <end position="350"/>
    </location>
</feature>
<dbReference type="Gene3D" id="2.40.37.10">
    <property type="entry name" value="Lyase, Ornithine Decarboxylase, Chain A, domain 1"/>
    <property type="match status" value="1"/>
</dbReference>